<protein>
    <submittedName>
        <fullName evidence="1">Uncharacterized protein</fullName>
    </submittedName>
</protein>
<gene>
    <name evidence="1" type="ORF">DFR52_105250</name>
</gene>
<comment type="caution">
    <text evidence="1">The sequence shown here is derived from an EMBL/GenBank/DDBJ whole genome shotgun (WGS) entry which is preliminary data.</text>
</comment>
<accession>A0A317PER2</accession>
<proteinExistence type="predicted"/>
<dbReference type="AlphaFoldDB" id="A0A317PER2"/>
<name>A0A317PER2_9HYPH</name>
<sequence>MGLQLFGLVDIDGDSEQLTVRLMDRGEAKLYKVTLDPVRSA</sequence>
<reference evidence="1 2" key="1">
    <citation type="submission" date="2018-05" db="EMBL/GenBank/DDBJ databases">
        <title>Genomic Encyclopedia of Type Strains, Phase IV (KMG-IV): sequencing the most valuable type-strain genomes for metagenomic binning, comparative biology and taxonomic classification.</title>
        <authorList>
            <person name="Goeker M."/>
        </authorList>
    </citation>
    <scope>NUCLEOTIDE SEQUENCE [LARGE SCALE GENOMIC DNA]</scope>
    <source>
        <strain evidence="1 2">DSM 16791</strain>
    </source>
</reference>
<dbReference type="Proteomes" id="UP000246352">
    <property type="component" value="Unassembled WGS sequence"/>
</dbReference>
<organism evidence="1 2">
    <name type="scientific">Hoeflea marina</name>
    <dbReference type="NCBI Taxonomy" id="274592"/>
    <lineage>
        <taxon>Bacteria</taxon>
        <taxon>Pseudomonadati</taxon>
        <taxon>Pseudomonadota</taxon>
        <taxon>Alphaproteobacteria</taxon>
        <taxon>Hyphomicrobiales</taxon>
        <taxon>Rhizobiaceae</taxon>
        <taxon>Hoeflea</taxon>
    </lineage>
</organism>
<evidence type="ECO:0000313" key="1">
    <source>
        <dbReference type="EMBL" id="PWV98269.1"/>
    </source>
</evidence>
<keyword evidence="2" id="KW-1185">Reference proteome</keyword>
<evidence type="ECO:0000313" key="2">
    <source>
        <dbReference type="Proteomes" id="UP000246352"/>
    </source>
</evidence>
<dbReference type="EMBL" id="QGTR01000005">
    <property type="protein sequence ID" value="PWV98269.1"/>
    <property type="molecule type" value="Genomic_DNA"/>
</dbReference>